<comment type="caution">
    <text evidence="2">The sequence shown here is derived from an EMBL/GenBank/DDBJ whole genome shotgun (WGS) entry which is preliminary data.</text>
</comment>
<gene>
    <name evidence="2" type="ORF">PQJ61_05145</name>
</gene>
<dbReference type="PANTHER" id="PTHR13696">
    <property type="entry name" value="P-LOOP CONTAINING NUCLEOSIDE TRIPHOSPHATE HYDROLASE"/>
    <property type="match status" value="1"/>
</dbReference>
<dbReference type="InterPro" id="IPR025669">
    <property type="entry name" value="AAA_dom"/>
</dbReference>
<proteinExistence type="predicted"/>
<dbReference type="InterPro" id="IPR050678">
    <property type="entry name" value="DNA_Partitioning_ATPase"/>
</dbReference>
<name>A0AAJ1IDF2_9SPIO</name>
<dbReference type="CDD" id="cd02042">
    <property type="entry name" value="ParAB_family"/>
    <property type="match status" value="1"/>
</dbReference>
<dbReference type="AlphaFoldDB" id="A0AAJ1IDF2"/>
<dbReference type="FunFam" id="3.40.50.300:FF:000285">
    <property type="entry name" value="Sporulation initiation inhibitor Soj"/>
    <property type="match status" value="1"/>
</dbReference>
<dbReference type="PANTHER" id="PTHR13696:SF52">
    <property type="entry name" value="PARA FAMILY PROTEIN CT_582"/>
    <property type="match status" value="1"/>
</dbReference>
<sequence length="252" mass="27698">MNGKTVVFANQKGGVGKTTTAANLGAYVAEAGKKVLLVDFDPQGNLSSCVGADRNQAGIYEVIVGKMEIHQALQHSAMEGMDILSSNINLTGANVELINLEDREYYLKNSLEKIKDEYDYIFIDCPPSLGVLTLNGLTAADSVIIPLQCEYFALEGLSLLLQTVKTVQKELNKSLVIDGILFTMYDSRTRLANEVVQEVSGYFKDKVFRTIIPRNIRLSEAPSHGVPVNLYDKTCIGARSYERLAGEVLKRV</sequence>
<dbReference type="Pfam" id="PF13614">
    <property type="entry name" value="AAA_31"/>
    <property type="match status" value="1"/>
</dbReference>
<protein>
    <submittedName>
        <fullName evidence="2">AAA family ATPase</fullName>
    </submittedName>
</protein>
<accession>A0AAJ1IDF2</accession>
<dbReference type="EMBL" id="JAQQAL010000011">
    <property type="protein sequence ID" value="MDC7226134.1"/>
    <property type="molecule type" value="Genomic_DNA"/>
</dbReference>
<feature type="domain" description="AAA" evidence="1">
    <location>
        <begin position="4"/>
        <end position="177"/>
    </location>
</feature>
<dbReference type="Proteomes" id="UP001221217">
    <property type="component" value="Unassembled WGS sequence"/>
</dbReference>
<evidence type="ECO:0000313" key="3">
    <source>
        <dbReference type="Proteomes" id="UP001221217"/>
    </source>
</evidence>
<evidence type="ECO:0000313" key="2">
    <source>
        <dbReference type="EMBL" id="MDC7226134.1"/>
    </source>
</evidence>
<dbReference type="Gene3D" id="3.40.50.300">
    <property type="entry name" value="P-loop containing nucleotide triphosphate hydrolases"/>
    <property type="match status" value="1"/>
</dbReference>
<dbReference type="InterPro" id="IPR027417">
    <property type="entry name" value="P-loop_NTPase"/>
</dbReference>
<dbReference type="SUPFAM" id="SSF52540">
    <property type="entry name" value="P-loop containing nucleoside triphosphate hydrolases"/>
    <property type="match status" value="1"/>
</dbReference>
<evidence type="ECO:0000259" key="1">
    <source>
        <dbReference type="Pfam" id="PF13614"/>
    </source>
</evidence>
<reference evidence="2 3" key="1">
    <citation type="submission" date="2022-12" db="EMBL/GenBank/DDBJ databases">
        <title>Metagenome assembled genome from gulf of manar.</title>
        <authorList>
            <person name="Kohli P."/>
            <person name="Pk S."/>
            <person name="Venkata Ramana C."/>
            <person name="Sasikala C."/>
        </authorList>
    </citation>
    <scope>NUCLEOTIDE SEQUENCE [LARGE SCALE GENOMIC DNA]</scope>
    <source>
        <strain evidence="2">JB008</strain>
    </source>
</reference>
<organism evidence="2 3">
    <name type="scientific">Candidatus Thalassospirochaeta sargassi</name>
    <dbReference type="NCBI Taxonomy" id="3119039"/>
    <lineage>
        <taxon>Bacteria</taxon>
        <taxon>Pseudomonadati</taxon>
        <taxon>Spirochaetota</taxon>
        <taxon>Spirochaetia</taxon>
        <taxon>Spirochaetales</taxon>
        <taxon>Spirochaetaceae</taxon>
        <taxon>Candidatus Thalassospirochaeta</taxon>
    </lineage>
</organism>